<evidence type="ECO:0000256" key="5">
    <source>
        <dbReference type="SAM" id="MobiDB-lite"/>
    </source>
</evidence>
<keyword evidence="8" id="KW-1185">Reference proteome</keyword>
<name>A0A1B0D3L6_PHLPP</name>
<dbReference type="GO" id="GO:0005509">
    <property type="term" value="F:calcium ion binding"/>
    <property type="evidence" value="ECO:0007669"/>
    <property type="project" value="InterPro"/>
</dbReference>
<feature type="compositionally biased region" description="Low complexity" evidence="5">
    <location>
        <begin position="128"/>
        <end position="140"/>
    </location>
</feature>
<keyword evidence="2" id="KW-0963">Cytoplasm</keyword>
<comment type="subcellular location">
    <subcellularLocation>
        <location evidence="1">Cytoplasm</location>
        <location evidence="1">Cytoskeleton</location>
        <location evidence="1">Microtubule organizing center</location>
        <location evidence="1">Centrosome</location>
    </subcellularLocation>
</comment>
<evidence type="ECO:0000313" key="8">
    <source>
        <dbReference type="Proteomes" id="UP000092462"/>
    </source>
</evidence>
<dbReference type="Gene3D" id="1.10.238.10">
    <property type="entry name" value="EF-hand"/>
    <property type="match status" value="1"/>
</dbReference>
<dbReference type="GO" id="GO:0034454">
    <property type="term" value="P:microtubule anchoring at centrosome"/>
    <property type="evidence" value="ECO:0007669"/>
    <property type="project" value="TreeGrafter"/>
</dbReference>
<dbReference type="SUPFAM" id="SSF47473">
    <property type="entry name" value="EF-hand"/>
    <property type="match status" value="1"/>
</dbReference>
<dbReference type="PANTHER" id="PTHR18905">
    <property type="entry name" value="NINEIN"/>
    <property type="match status" value="1"/>
</dbReference>
<proteinExistence type="predicted"/>
<dbReference type="VEuPathDB" id="VectorBase:PPAPM1_012018"/>
<sequence length="206" mass="22931">MGKCMEFVVNGINPVLDLLAGMESDKYEQKLYQMFSSYDSEERNTLNREELTKLCISLELRDAGASLIADLFASTPKGDKRVSYGEFKEALLKFLGNEMPPANSYESGREVSPKCIVGTKKYGRRSRPTSANLSSSSLSESDNEPNPETEKTSGSKVKEVQKSASQNDVHGYKRVIGSKLKRCASLPAQRNRHEHTKSLQTQLEVV</sequence>
<evidence type="ECO:0000256" key="2">
    <source>
        <dbReference type="ARBA" id="ARBA00022490"/>
    </source>
</evidence>
<feature type="region of interest" description="Disordered" evidence="5">
    <location>
        <begin position="119"/>
        <end position="206"/>
    </location>
</feature>
<dbReference type="VEuPathDB" id="VectorBase:PPAI001939"/>
<evidence type="ECO:0000256" key="1">
    <source>
        <dbReference type="ARBA" id="ARBA00004300"/>
    </source>
</evidence>
<dbReference type="EMBL" id="AJVK01002973">
    <property type="status" value="NOT_ANNOTATED_CDS"/>
    <property type="molecule type" value="Genomic_DNA"/>
</dbReference>
<dbReference type="EnsemblMetazoa" id="PPAI001939-RA">
    <property type="protein sequence ID" value="PPAI001939-PA"/>
    <property type="gene ID" value="PPAI001939"/>
</dbReference>
<organism evidence="7 8">
    <name type="scientific">Phlebotomus papatasi</name>
    <name type="common">Sandfly</name>
    <dbReference type="NCBI Taxonomy" id="29031"/>
    <lineage>
        <taxon>Eukaryota</taxon>
        <taxon>Metazoa</taxon>
        <taxon>Ecdysozoa</taxon>
        <taxon>Arthropoda</taxon>
        <taxon>Hexapoda</taxon>
        <taxon>Insecta</taxon>
        <taxon>Pterygota</taxon>
        <taxon>Neoptera</taxon>
        <taxon>Endopterygota</taxon>
        <taxon>Diptera</taxon>
        <taxon>Nematocera</taxon>
        <taxon>Psychodoidea</taxon>
        <taxon>Psychodidae</taxon>
        <taxon>Phlebotomus</taxon>
        <taxon>Phlebotomus</taxon>
    </lineage>
</organism>
<evidence type="ECO:0000259" key="6">
    <source>
        <dbReference type="Pfam" id="PF13499"/>
    </source>
</evidence>
<evidence type="ECO:0000256" key="3">
    <source>
        <dbReference type="ARBA" id="ARBA00022553"/>
    </source>
</evidence>
<dbReference type="InterPro" id="IPR002048">
    <property type="entry name" value="EF_hand_dom"/>
</dbReference>
<feature type="compositionally biased region" description="Basic and acidic residues" evidence="5">
    <location>
        <begin position="148"/>
        <end position="161"/>
    </location>
</feature>
<dbReference type="Proteomes" id="UP000092462">
    <property type="component" value="Unassembled WGS sequence"/>
</dbReference>
<evidence type="ECO:0000256" key="4">
    <source>
        <dbReference type="ARBA" id="ARBA00023212"/>
    </source>
</evidence>
<keyword evidence="3" id="KW-0597">Phosphoprotein</keyword>
<dbReference type="AlphaFoldDB" id="A0A1B0D3L6"/>
<dbReference type="Pfam" id="PF13499">
    <property type="entry name" value="EF-hand_7"/>
    <property type="match status" value="1"/>
</dbReference>
<dbReference type="PANTHER" id="PTHR18905:SF13">
    <property type="entry name" value="NON-CENTROSOMAL MICROTUBULE ARRAY"/>
    <property type="match status" value="1"/>
</dbReference>
<dbReference type="GO" id="GO:0005813">
    <property type="term" value="C:centrosome"/>
    <property type="evidence" value="ECO:0007669"/>
    <property type="project" value="UniProtKB-SubCell"/>
</dbReference>
<feature type="domain" description="EF-hand" evidence="6">
    <location>
        <begin position="28"/>
        <end position="91"/>
    </location>
</feature>
<accession>A0A1B0D3L6</accession>
<keyword evidence="4" id="KW-0206">Cytoskeleton</keyword>
<evidence type="ECO:0000313" key="7">
    <source>
        <dbReference type="EnsemblMetazoa" id="PPAI001939-PA"/>
    </source>
</evidence>
<dbReference type="InterPro" id="IPR011992">
    <property type="entry name" value="EF-hand-dom_pair"/>
</dbReference>
<reference evidence="7" key="1">
    <citation type="submission" date="2022-08" db="UniProtKB">
        <authorList>
            <consortium name="EnsemblMetazoa"/>
        </authorList>
    </citation>
    <scope>IDENTIFICATION</scope>
    <source>
        <strain evidence="7">Israel</strain>
    </source>
</reference>
<protein>
    <recommendedName>
        <fullName evidence="6">EF-hand domain-containing protein</fullName>
    </recommendedName>
</protein>